<keyword evidence="3 6" id="KW-0479">Metal-binding</keyword>
<comment type="cofactor">
    <cofactor evidence="1 6">
        <name>Mg(2+)</name>
        <dbReference type="ChEBI" id="CHEBI:18420"/>
    </cofactor>
</comment>
<gene>
    <name evidence="7" type="ORF">DC366_12640</name>
</gene>
<dbReference type="Pfam" id="PF00459">
    <property type="entry name" value="Inositol_P"/>
    <property type="match status" value="1"/>
</dbReference>
<accession>A0A2T7G533</accession>
<dbReference type="Gene3D" id="3.30.540.10">
    <property type="entry name" value="Fructose-1,6-Bisphosphatase, subunit A, domain 1"/>
    <property type="match status" value="1"/>
</dbReference>
<feature type="binding site" evidence="6">
    <location>
        <position position="134"/>
    </location>
    <ligand>
        <name>Mg(2+)</name>
        <dbReference type="ChEBI" id="CHEBI:18420"/>
        <label>1</label>
        <note>catalytic</note>
    </ligand>
</feature>
<evidence type="ECO:0000256" key="1">
    <source>
        <dbReference type="ARBA" id="ARBA00001946"/>
    </source>
</evidence>
<dbReference type="GO" id="GO:0046872">
    <property type="term" value="F:metal ion binding"/>
    <property type="evidence" value="ECO:0007669"/>
    <property type="project" value="UniProtKB-KW"/>
</dbReference>
<dbReference type="Proteomes" id="UP000244446">
    <property type="component" value="Unassembled WGS sequence"/>
</dbReference>
<feature type="binding site" evidence="6">
    <location>
        <position position="255"/>
    </location>
    <ligand>
        <name>Mg(2+)</name>
        <dbReference type="ChEBI" id="CHEBI:18420"/>
        <label>1</label>
        <note>catalytic</note>
    </ligand>
</feature>
<dbReference type="Gene3D" id="3.40.190.80">
    <property type="match status" value="1"/>
</dbReference>
<dbReference type="OrthoDB" id="9785695at2"/>
<dbReference type="GO" id="GO:0000105">
    <property type="term" value="P:L-histidine biosynthetic process"/>
    <property type="evidence" value="ECO:0007669"/>
    <property type="project" value="TreeGrafter"/>
</dbReference>
<comment type="caution">
    <text evidence="7">The sequence shown here is derived from an EMBL/GenBank/DDBJ whole genome shotgun (WGS) entry which is preliminary data.</text>
</comment>
<evidence type="ECO:0000256" key="4">
    <source>
        <dbReference type="ARBA" id="ARBA00022801"/>
    </source>
</evidence>
<evidence type="ECO:0000256" key="3">
    <source>
        <dbReference type="ARBA" id="ARBA00022723"/>
    </source>
</evidence>
<comment type="similarity">
    <text evidence="2">Belongs to the inositol monophosphatase superfamily.</text>
</comment>
<evidence type="ECO:0000256" key="5">
    <source>
        <dbReference type="ARBA" id="ARBA00022842"/>
    </source>
</evidence>
<protein>
    <submittedName>
        <fullName evidence="7">Histidinol phosphate phosphatase</fullName>
    </submittedName>
</protein>
<proteinExistence type="inferred from homology"/>
<dbReference type="AlphaFoldDB" id="A0A2T7G533"/>
<evidence type="ECO:0000256" key="2">
    <source>
        <dbReference type="ARBA" id="ARBA00009759"/>
    </source>
</evidence>
<dbReference type="SUPFAM" id="SSF56655">
    <property type="entry name" value="Carbohydrate phosphatase"/>
    <property type="match status" value="1"/>
</dbReference>
<keyword evidence="8" id="KW-1185">Reference proteome</keyword>
<dbReference type="GO" id="GO:0016791">
    <property type="term" value="F:phosphatase activity"/>
    <property type="evidence" value="ECO:0007669"/>
    <property type="project" value="UniProtKB-ARBA"/>
</dbReference>
<feature type="binding site" evidence="6">
    <location>
        <position position="131"/>
    </location>
    <ligand>
        <name>Mg(2+)</name>
        <dbReference type="ChEBI" id="CHEBI:18420"/>
        <label>1</label>
        <note>catalytic</note>
    </ligand>
</feature>
<dbReference type="PANTHER" id="PTHR43200:SF6">
    <property type="entry name" value="3'(2'),5'-BISPHOSPHATE NUCLEOTIDASE"/>
    <property type="match status" value="1"/>
</dbReference>
<dbReference type="PANTHER" id="PTHR43200">
    <property type="entry name" value="PHOSPHATASE"/>
    <property type="match status" value="1"/>
</dbReference>
<organism evidence="7 8">
    <name type="scientific">Pelagivirga sediminicola</name>
    <dbReference type="NCBI Taxonomy" id="2170575"/>
    <lineage>
        <taxon>Bacteria</taxon>
        <taxon>Pseudomonadati</taxon>
        <taxon>Pseudomonadota</taxon>
        <taxon>Alphaproteobacteria</taxon>
        <taxon>Rhodobacterales</taxon>
        <taxon>Paracoccaceae</taxon>
        <taxon>Pelagivirga</taxon>
    </lineage>
</organism>
<reference evidence="7 8" key="1">
    <citation type="submission" date="2018-04" db="EMBL/GenBank/DDBJ databases">
        <title>Pelagivirga bohaiensis gen. nov., sp. nov., a bacterium isolated from the Bohai Sea.</title>
        <authorList>
            <person name="Ji X."/>
        </authorList>
    </citation>
    <scope>NUCLEOTIDE SEQUENCE [LARGE SCALE GENOMIC DNA]</scope>
    <source>
        <strain evidence="7 8">BH-SD19</strain>
    </source>
</reference>
<dbReference type="InterPro" id="IPR051090">
    <property type="entry name" value="Inositol_monoP_superfamily"/>
</dbReference>
<feature type="binding site" evidence="6">
    <location>
        <position position="115"/>
    </location>
    <ligand>
        <name>Mg(2+)</name>
        <dbReference type="ChEBI" id="CHEBI:18420"/>
        <label>1</label>
        <note>catalytic</note>
    </ligand>
</feature>
<dbReference type="EMBL" id="QCYH01000007">
    <property type="protein sequence ID" value="PVA09543.1"/>
    <property type="molecule type" value="Genomic_DNA"/>
</dbReference>
<evidence type="ECO:0000256" key="6">
    <source>
        <dbReference type="PIRSR" id="PIRSR600760-2"/>
    </source>
</evidence>
<name>A0A2T7G533_9RHOB</name>
<keyword evidence="4" id="KW-0378">Hydrolase</keyword>
<dbReference type="PRINTS" id="PR00377">
    <property type="entry name" value="IMPHPHTASES"/>
</dbReference>
<keyword evidence="5 6" id="KW-0460">Magnesium</keyword>
<evidence type="ECO:0000313" key="8">
    <source>
        <dbReference type="Proteomes" id="UP000244446"/>
    </source>
</evidence>
<feature type="binding site" evidence="6">
    <location>
        <position position="133"/>
    </location>
    <ligand>
        <name>Mg(2+)</name>
        <dbReference type="ChEBI" id="CHEBI:18420"/>
        <label>1</label>
        <note>catalytic</note>
    </ligand>
</feature>
<sequence length="309" mass="32882">MAADAGPFAPHQCMARQGSVTQIPTHTPAMRGRTSRTRNIQMTVSTGAQTAQEFVDFSHELADASRALIRSRFRKQIDVEMKPDDTPVTPTDLEVETLIRDMIADRYPTHGVIGEEHPDSAAGAECVWVIDPIDGTRSFIAGRPVFGTLIALAIGEVPVLGVVDIPITQERWVGATGHSTRLNGEVARTRQCAAMSDAILLATSPEYLGEDAAQPFARIAGESRFNIYDAGTQGYGLVASGHADIMIAARYGIVDYLAAVPVIEGAGGAVRAWDGSRLNLHSGDRIVAVGDAARLPEALALLAQNDAEG</sequence>
<evidence type="ECO:0000313" key="7">
    <source>
        <dbReference type="EMBL" id="PVA09543.1"/>
    </source>
</evidence>
<dbReference type="InterPro" id="IPR000760">
    <property type="entry name" value="Inositol_monophosphatase-like"/>
</dbReference>